<comment type="similarity">
    <text evidence="3">Belongs to the inositol monophosphatase superfamily.</text>
</comment>
<dbReference type="GO" id="GO:0046872">
    <property type="term" value="F:metal ion binding"/>
    <property type="evidence" value="ECO:0007669"/>
    <property type="project" value="UniProtKB-KW"/>
</dbReference>
<feature type="binding site" evidence="5">
    <location>
        <position position="214"/>
    </location>
    <ligand>
        <name>Mg(2+)</name>
        <dbReference type="ChEBI" id="CHEBI:18420"/>
        <label>1</label>
        <note>catalytic</note>
    </ligand>
</feature>
<dbReference type="GO" id="GO:0006020">
    <property type="term" value="P:inositol metabolic process"/>
    <property type="evidence" value="ECO:0007669"/>
    <property type="project" value="TreeGrafter"/>
</dbReference>
<dbReference type="CDD" id="cd01639">
    <property type="entry name" value="IMPase"/>
    <property type="match status" value="1"/>
</dbReference>
<keyword evidence="5" id="KW-0460">Magnesium</keyword>
<proteinExistence type="inferred from homology"/>
<comment type="catalytic activity">
    <reaction evidence="1">
        <text>a myo-inositol phosphate + H2O = myo-inositol + phosphate</text>
        <dbReference type="Rhea" id="RHEA:24056"/>
        <dbReference type="ChEBI" id="CHEBI:15377"/>
        <dbReference type="ChEBI" id="CHEBI:17268"/>
        <dbReference type="ChEBI" id="CHEBI:43474"/>
        <dbReference type="ChEBI" id="CHEBI:84139"/>
        <dbReference type="EC" id="3.1.3.25"/>
    </reaction>
</comment>
<dbReference type="PRINTS" id="PR00377">
    <property type="entry name" value="IMPHPHTASES"/>
</dbReference>
<dbReference type="SUPFAM" id="SSF56655">
    <property type="entry name" value="Carbohydrate phosphatase"/>
    <property type="match status" value="1"/>
</dbReference>
<gene>
    <name evidence="6" type="ORF">ASEP1449_LOCUS3412</name>
</gene>
<dbReference type="Gene3D" id="3.40.190.80">
    <property type="match status" value="1"/>
</dbReference>
<dbReference type="InterPro" id="IPR033942">
    <property type="entry name" value="IMPase"/>
</dbReference>
<evidence type="ECO:0000256" key="2">
    <source>
        <dbReference type="ARBA" id="ARBA00001946"/>
    </source>
</evidence>
<dbReference type="PANTHER" id="PTHR20854">
    <property type="entry name" value="INOSITOL MONOPHOSPHATASE"/>
    <property type="match status" value="1"/>
</dbReference>
<accession>A0A7S2XJM5</accession>
<dbReference type="Gene3D" id="3.30.540.10">
    <property type="entry name" value="Fructose-1,6-Bisphosphatase, subunit A, domain 1"/>
    <property type="match status" value="1"/>
</dbReference>
<dbReference type="GO" id="GO:0008934">
    <property type="term" value="F:inositol monophosphate 1-phosphatase activity"/>
    <property type="evidence" value="ECO:0007669"/>
    <property type="project" value="InterPro"/>
</dbReference>
<keyword evidence="5" id="KW-0479">Metal-binding</keyword>
<name>A0A7S2XJM5_9STRA</name>
<reference evidence="6" key="1">
    <citation type="submission" date="2021-01" db="EMBL/GenBank/DDBJ databases">
        <authorList>
            <person name="Corre E."/>
            <person name="Pelletier E."/>
            <person name="Niang G."/>
            <person name="Scheremetjew M."/>
            <person name="Finn R."/>
            <person name="Kale V."/>
            <person name="Holt S."/>
            <person name="Cochrane G."/>
            <person name="Meng A."/>
            <person name="Brown T."/>
            <person name="Cohen L."/>
        </authorList>
    </citation>
    <scope>NUCLEOTIDE SEQUENCE</scope>
    <source>
        <strain evidence="6">CCMP2084</strain>
    </source>
</reference>
<dbReference type="PANTHER" id="PTHR20854:SF4">
    <property type="entry name" value="INOSITOL-1-MONOPHOSPHATASE-RELATED"/>
    <property type="match status" value="1"/>
</dbReference>
<sequence>MFSPGIITITAFISTATKYTNNVIRCHTNTQRHGSPIFTRLSTRRRWNDVSRPQISLQEIFNNVPSNGSFHSMSSVTDPDTFRFTTLDESPMDDDSIIAAKITSRDLVQVLRVAEKAAFLCGDIIQATSGDIAVSKTKSNARDLVTESDVECQRIIRSTICQEYPQDYFLGEEDVEAGSEASIEALSSVLDSSASAEPTDDTRDRLLWIVDPIDGTTNFQAGLPMCAVSIGVVLVSKDKDVPSEVVVGVIYNPILNEITSAVKGKGSYLNGNRIHVTEGGNDEIELSDALINVGFPAVKDSTLQAASRAVGALATKVRGLRMIASASQVMCWVAQGKLSAYVSWDLNAWDVAAGMLIVEESSGHVTDFDGQRASISSRDLIVTCPEGMSIQEESPLARKILRVLSENDCLEY</sequence>
<evidence type="ECO:0000256" key="5">
    <source>
        <dbReference type="PIRSR" id="PIRSR600760-2"/>
    </source>
</evidence>
<dbReference type="EC" id="3.1.3.25" evidence="4"/>
<dbReference type="Pfam" id="PF00459">
    <property type="entry name" value="Inositol_P"/>
    <property type="match status" value="1"/>
</dbReference>
<feature type="binding site" evidence="5">
    <location>
        <position position="213"/>
    </location>
    <ligand>
        <name>Mg(2+)</name>
        <dbReference type="ChEBI" id="CHEBI:18420"/>
        <label>1</label>
        <note>catalytic</note>
    </ligand>
</feature>
<dbReference type="GO" id="GO:0007165">
    <property type="term" value="P:signal transduction"/>
    <property type="evidence" value="ECO:0007669"/>
    <property type="project" value="TreeGrafter"/>
</dbReference>
<protein>
    <recommendedName>
        <fullName evidence="4">inositol-phosphate phosphatase</fullName>
        <ecNumber evidence="4">3.1.3.25</ecNumber>
    </recommendedName>
</protein>
<comment type="cofactor">
    <cofactor evidence="2 5">
        <name>Mg(2+)</name>
        <dbReference type="ChEBI" id="CHEBI:18420"/>
    </cofactor>
</comment>
<organism evidence="6">
    <name type="scientific">Attheya septentrionalis</name>
    <dbReference type="NCBI Taxonomy" id="420275"/>
    <lineage>
        <taxon>Eukaryota</taxon>
        <taxon>Sar</taxon>
        <taxon>Stramenopiles</taxon>
        <taxon>Ochrophyta</taxon>
        <taxon>Bacillariophyta</taxon>
        <taxon>Coscinodiscophyceae</taxon>
        <taxon>Chaetocerotophycidae</taxon>
        <taxon>Chaetocerotales</taxon>
        <taxon>Attheyaceae</taxon>
        <taxon>Attheya</taxon>
    </lineage>
</organism>
<dbReference type="EMBL" id="HBHQ01005104">
    <property type="protein sequence ID" value="CAD9811587.1"/>
    <property type="molecule type" value="Transcribed_RNA"/>
</dbReference>
<evidence type="ECO:0000256" key="4">
    <source>
        <dbReference type="ARBA" id="ARBA00013106"/>
    </source>
</evidence>
<evidence type="ECO:0000313" key="6">
    <source>
        <dbReference type="EMBL" id="CAD9811587.1"/>
    </source>
</evidence>
<dbReference type="InterPro" id="IPR000760">
    <property type="entry name" value="Inositol_monophosphatase-like"/>
</dbReference>
<evidence type="ECO:0000256" key="3">
    <source>
        <dbReference type="ARBA" id="ARBA00009759"/>
    </source>
</evidence>
<feature type="binding site" evidence="5">
    <location>
        <position position="211"/>
    </location>
    <ligand>
        <name>Mg(2+)</name>
        <dbReference type="ChEBI" id="CHEBI:18420"/>
        <label>1</label>
        <note>catalytic</note>
    </ligand>
</feature>
<feature type="binding site" evidence="5">
    <location>
        <position position="172"/>
    </location>
    <ligand>
        <name>Mg(2+)</name>
        <dbReference type="ChEBI" id="CHEBI:18420"/>
        <label>1</label>
        <note>catalytic</note>
    </ligand>
</feature>
<dbReference type="AlphaFoldDB" id="A0A7S2XJM5"/>
<evidence type="ECO:0000256" key="1">
    <source>
        <dbReference type="ARBA" id="ARBA00001033"/>
    </source>
</evidence>
<feature type="binding site" evidence="5">
    <location>
        <position position="350"/>
    </location>
    <ligand>
        <name>Mg(2+)</name>
        <dbReference type="ChEBI" id="CHEBI:18420"/>
        <label>1</label>
        <note>catalytic</note>
    </ligand>
</feature>